<feature type="domain" description="Phospholipid/glycerol acyltransferase" evidence="6">
    <location>
        <begin position="92"/>
        <end position="183"/>
    </location>
</feature>
<dbReference type="Pfam" id="PF01553">
    <property type="entry name" value="Acyltransferase"/>
    <property type="match status" value="1"/>
</dbReference>
<accession>A0A1B6IGT5</accession>
<evidence type="ECO:0000256" key="4">
    <source>
        <dbReference type="ARBA" id="ARBA00023315"/>
    </source>
</evidence>
<dbReference type="PANTHER" id="PTHR10434">
    <property type="entry name" value="1-ACYL-SN-GLYCEROL-3-PHOSPHATE ACYLTRANSFERASE"/>
    <property type="match status" value="1"/>
</dbReference>
<gene>
    <name evidence="7" type="ORF">g.7917</name>
</gene>
<keyword evidence="5" id="KW-0472">Membrane</keyword>
<name>A0A1B6IGT5_9HEMI</name>
<dbReference type="GO" id="GO:0005783">
    <property type="term" value="C:endoplasmic reticulum"/>
    <property type="evidence" value="ECO:0007669"/>
    <property type="project" value="TreeGrafter"/>
</dbReference>
<evidence type="ECO:0000256" key="1">
    <source>
        <dbReference type="ARBA" id="ARBA00004728"/>
    </source>
</evidence>
<dbReference type="CDD" id="cd07989">
    <property type="entry name" value="LPLAT_AGPAT-like"/>
    <property type="match status" value="1"/>
</dbReference>
<evidence type="ECO:0000256" key="2">
    <source>
        <dbReference type="ARBA" id="ARBA00013211"/>
    </source>
</evidence>
<feature type="transmembrane region" description="Helical" evidence="5">
    <location>
        <begin position="6"/>
        <end position="22"/>
    </location>
</feature>
<feature type="transmembrane region" description="Helical" evidence="5">
    <location>
        <begin position="34"/>
        <end position="52"/>
    </location>
</feature>
<comment type="pathway">
    <text evidence="1">Phospholipid metabolism; CDP-diacylglycerol biosynthesis; CDP-diacylglycerol from sn-glycerol 3-phosphate: step 2/3.</text>
</comment>
<keyword evidence="5" id="KW-1133">Transmembrane helix</keyword>
<dbReference type="GO" id="GO:0003841">
    <property type="term" value="F:1-acylglycerol-3-phosphate O-acyltransferase activity"/>
    <property type="evidence" value="ECO:0007669"/>
    <property type="project" value="UniProtKB-EC"/>
</dbReference>
<evidence type="ECO:0000313" key="7">
    <source>
        <dbReference type="EMBL" id="JAS86134.1"/>
    </source>
</evidence>
<dbReference type="SMART" id="SM00563">
    <property type="entry name" value="PlsC"/>
    <property type="match status" value="1"/>
</dbReference>
<keyword evidence="5" id="KW-0812">Transmembrane</keyword>
<protein>
    <recommendedName>
        <fullName evidence="2">1-acylglycerol-3-phosphate O-acyltransferase</fullName>
        <ecNumber evidence="2">2.3.1.51</ecNumber>
    </recommendedName>
</protein>
<proteinExistence type="predicted"/>
<reference evidence="7" key="1">
    <citation type="submission" date="2015-11" db="EMBL/GenBank/DDBJ databases">
        <title>De novo transcriptome assembly of four potential Pierce s Disease insect vectors from Arizona vineyards.</title>
        <authorList>
            <person name="Tassone E.E."/>
        </authorList>
    </citation>
    <scope>NUCLEOTIDE SEQUENCE</scope>
</reference>
<dbReference type="EMBL" id="GECU01021572">
    <property type="protein sequence ID" value="JAS86134.1"/>
    <property type="molecule type" value="Transcribed_RNA"/>
</dbReference>
<dbReference type="EC" id="2.3.1.51" evidence="2"/>
<evidence type="ECO:0000259" key="6">
    <source>
        <dbReference type="SMART" id="SM00563"/>
    </source>
</evidence>
<dbReference type="PANTHER" id="PTHR10434:SF11">
    <property type="entry name" value="1-ACYL-SN-GLYCEROL-3-PHOSPHATE ACYLTRANSFERASE"/>
    <property type="match status" value="1"/>
</dbReference>
<dbReference type="AlphaFoldDB" id="A0A1B6IGT5"/>
<evidence type="ECO:0000256" key="5">
    <source>
        <dbReference type="SAM" id="Phobius"/>
    </source>
</evidence>
<dbReference type="SUPFAM" id="SSF69593">
    <property type="entry name" value="Glycerol-3-phosphate (1)-acyltransferase"/>
    <property type="match status" value="1"/>
</dbReference>
<organism evidence="7">
    <name type="scientific">Homalodisca liturata</name>
    <dbReference type="NCBI Taxonomy" id="320908"/>
    <lineage>
        <taxon>Eukaryota</taxon>
        <taxon>Metazoa</taxon>
        <taxon>Ecdysozoa</taxon>
        <taxon>Arthropoda</taxon>
        <taxon>Hexapoda</taxon>
        <taxon>Insecta</taxon>
        <taxon>Pterygota</taxon>
        <taxon>Neoptera</taxon>
        <taxon>Paraneoptera</taxon>
        <taxon>Hemiptera</taxon>
        <taxon>Auchenorrhyncha</taxon>
        <taxon>Membracoidea</taxon>
        <taxon>Cicadellidae</taxon>
        <taxon>Cicadellinae</taxon>
        <taxon>Proconiini</taxon>
        <taxon>Homalodisca</taxon>
    </lineage>
</organism>
<sequence length="183" mass="21199">MSLVGESLTIFIFLIVPIMYELSRGFRYYFKFFVYYFIIMLTSVVVIPIMMWKPKDVKNLILASMLCKHISRVLGLHWELHGKEYLEKDEACVIVANHQSSLDILGMFELWPVMRKCTVVAKKELFYAWPFGLAAWLCGLIFIDRLNSETSRQAINSSIDQLKKDKKVSHSCSLSRSLSFLLG</sequence>
<dbReference type="GO" id="GO:0006654">
    <property type="term" value="P:phosphatidic acid biosynthetic process"/>
    <property type="evidence" value="ECO:0007669"/>
    <property type="project" value="TreeGrafter"/>
</dbReference>
<feature type="transmembrane region" description="Helical" evidence="5">
    <location>
        <begin position="125"/>
        <end position="143"/>
    </location>
</feature>
<dbReference type="InterPro" id="IPR002123">
    <property type="entry name" value="Plipid/glycerol_acylTrfase"/>
</dbReference>
<keyword evidence="4" id="KW-0012">Acyltransferase</keyword>
<keyword evidence="3" id="KW-0808">Transferase</keyword>
<evidence type="ECO:0000256" key="3">
    <source>
        <dbReference type="ARBA" id="ARBA00022679"/>
    </source>
</evidence>